<dbReference type="PANTHER" id="PTHR12526">
    <property type="entry name" value="GLYCOSYLTRANSFERASE"/>
    <property type="match status" value="1"/>
</dbReference>
<gene>
    <name evidence="6" type="ORF">WCD41_13045</name>
</gene>
<dbReference type="SUPFAM" id="SSF53756">
    <property type="entry name" value="UDP-Glycosyltransferase/glycogen phosphorylase"/>
    <property type="match status" value="1"/>
</dbReference>
<protein>
    <submittedName>
        <fullName evidence="6">Glycosyltransferase family 4 protein</fullName>
        <ecNumber evidence="6">2.4.-.-</ecNumber>
    </submittedName>
</protein>
<feature type="domain" description="Glycosyltransferase subfamily 4-like N-terminal" evidence="5">
    <location>
        <begin position="17"/>
        <end position="178"/>
    </location>
</feature>
<dbReference type="RefSeq" id="WP_337713854.1">
    <property type="nucleotide sequence ID" value="NZ_JBBEGL010000003.1"/>
</dbReference>
<feature type="domain" description="Glycosyl transferase family 1" evidence="4">
    <location>
        <begin position="190"/>
        <end position="351"/>
    </location>
</feature>
<accession>A0ABU8N7I8</accession>
<evidence type="ECO:0000256" key="3">
    <source>
        <dbReference type="ARBA" id="ARBA00022679"/>
    </source>
</evidence>
<dbReference type="EMBL" id="JBBEGL010000003">
    <property type="protein sequence ID" value="MEJ2887379.1"/>
    <property type="molecule type" value="Genomic_DNA"/>
</dbReference>
<name>A0ABU8N7I8_9PSEU</name>
<dbReference type="Pfam" id="PF00534">
    <property type="entry name" value="Glycos_transf_1"/>
    <property type="match status" value="1"/>
</dbReference>
<organism evidence="6 7">
    <name type="scientific">Actinomycetospora aeridis</name>
    <dbReference type="NCBI Taxonomy" id="3129231"/>
    <lineage>
        <taxon>Bacteria</taxon>
        <taxon>Bacillati</taxon>
        <taxon>Actinomycetota</taxon>
        <taxon>Actinomycetes</taxon>
        <taxon>Pseudonocardiales</taxon>
        <taxon>Pseudonocardiaceae</taxon>
        <taxon>Actinomycetospora</taxon>
    </lineage>
</organism>
<dbReference type="EC" id="2.4.-.-" evidence="6"/>
<dbReference type="InterPro" id="IPR001296">
    <property type="entry name" value="Glyco_trans_1"/>
</dbReference>
<proteinExistence type="inferred from homology"/>
<evidence type="ECO:0000256" key="2">
    <source>
        <dbReference type="ARBA" id="ARBA00022676"/>
    </source>
</evidence>
<keyword evidence="2 6" id="KW-0328">Glycosyltransferase</keyword>
<dbReference type="CDD" id="cd03801">
    <property type="entry name" value="GT4_PimA-like"/>
    <property type="match status" value="1"/>
</dbReference>
<reference evidence="6 7" key="1">
    <citation type="submission" date="2024-03" db="EMBL/GenBank/DDBJ databases">
        <title>Actinomycetospora sp. OC33-EN06, a novel actinomycete isolated from wild orchid (Aerides multiflora).</title>
        <authorList>
            <person name="Suriyachadkun C."/>
        </authorList>
    </citation>
    <scope>NUCLEOTIDE SEQUENCE [LARGE SCALE GENOMIC DNA]</scope>
    <source>
        <strain evidence="6 7">OC33-EN06</strain>
    </source>
</reference>
<evidence type="ECO:0000256" key="1">
    <source>
        <dbReference type="ARBA" id="ARBA00009481"/>
    </source>
</evidence>
<keyword evidence="7" id="KW-1185">Reference proteome</keyword>
<dbReference type="Pfam" id="PF13439">
    <property type="entry name" value="Glyco_transf_4"/>
    <property type="match status" value="1"/>
</dbReference>
<dbReference type="InterPro" id="IPR028098">
    <property type="entry name" value="Glyco_trans_4-like_N"/>
</dbReference>
<evidence type="ECO:0000313" key="6">
    <source>
        <dbReference type="EMBL" id="MEJ2887379.1"/>
    </source>
</evidence>
<evidence type="ECO:0000259" key="4">
    <source>
        <dbReference type="Pfam" id="PF00534"/>
    </source>
</evidence>
<dbReference type="Gene3D" id="3.40.50.2000">
    <property type="entry name" value="Glycogen Phosphorylase B"/>
    <property type="match status" value="2"/>
</dbReference>
<sequence length="376" mass="39139">MRDGGLRIAALIDGLGWGGAEALLVDFALGARAIGVEVVVGYLEDKDGSPMAARLRAHGVPVELLGVDRMLQRDAVGRVRRWLRAVGPDVLHTHLGYSDLLGVLAARPLGVPAVCTIHVMSSRDRGAGRDGVKSALFALARRRGTARVVAVSDQARAAYLAAGRDRPSHVVTVHNGVVDDVSAGAGRRVRAELGIDAGDVVLLQLAVLRAGKGHDEAVAAVASLARAGRPVRLLVAGDGPERARIGALAAAAGPCVDVLGHRDDVAALLDAADVLVHPTAADAFPTALLEAARAAVPVVATAVGGVPEIVRDGVTGLLLPAPVDEEDLGAALRALVDDPERRAGMGAAARRVYEEEFTAQRWAERLRSVYEDALRH</sequence>
<comment type="caution">
    <text evidence="6">The sequence shown here is derived from an EMBL/GenBank/DDBJ whole genome shotgun (WGS) entry which is preliminary data.</text>
</comment>
<evidence type="ECO:0000313" key="7">
    <source>
        <dbReference type="Proteomes" id="UP001370100"/>
    </source>
</evidence>
<keyword evidence="3 6" id="KW-0808">Transferase</keyword>
<dbReference type="GO" id="GO:0016757">
    <property type="term" value="F:glycosyltransferase activity"/>
    <property type="evidence" value="ECO:0007669"/>
    <property type="project" value="UniProtKB-KW"/>
</dbReference>
<dbReference type="Proteomes" id="UP001370100">
    <property type="component" value="Unassembled WGS sequence"/>
</dbReference>
<dbReference type="PANTHER" id="PTHR12526:SF640">
    <property type="entry name" value="COLANIC ACID BIOSYNTHESIS GLYCOSYLTRANSFERASE WCAL-RELATED"/>
    <property type="match status" value="1"/>
</dbReference>
<evidence type="ECO:0000259" key="5">
    <source>
        <dbReference type="Pfam" id="PF13439"/>
    </source>
</evidence>
<comment type="similarity">
    <text evidence="1">Belongs to the glycosyltransferase group 1 family. Glycosyltransferase 4 subfamily.</text>
</comment>